<dbReference type="AlphaFoldDB" id="A0A1C7PAG1"/>
<dbReference type="KEGG" id="agl:PYTT_1528"/>
<dbReference type="STRING" id="1679444.PYTT_1528"/>
<sequence>MITQLYLAVGREKDGGKLVSRTYSSATVFAVDIDTMERYFSVPWDRAHSITRWIETAREEESGDARLVALPTECVGRVNILVAGAWAILLGCRNTGLKLCCICHILIDKCRVETYIPCPC</sequence>
<dbReference type="Proteomes" id="UP000176204">
    <property type="component" value="Chromosome I"/>
</dbReference>
<protein>
    <submittedName>
        <fullName evidence="1">Uncharacterized protein</fullName>
    </submittedName>
</protein>
<reference evidence="2" key="1">
    <citation type="submission" date="2016-09" db="EMBL/GenBank/DDBJ databases">
        <authorList>
            <person name="Koehorst J."/>
        </authorList>
    </citation>
    <scope>NUCLEOTIDE SEQUENCE [LARGE SCALE GENOMIC DNA]</scope>
</reference>
<dbReference type="EMBL" id="LT629973">
    <property type="protein sequence ID" value="SEH89632.1"/>
    <property type="molecule type" value="Genomic_DNA"/>
</dbReference>
<proteinExistence type="predicted"/>
<accession>A0A1C7PAG1</accession>
<name>A0A1C7PAG1_9BACT</name>
<evidence type="ECO:0000313" key="1">
    <source>
        <dbReference type="EMBL" id="SEH89632.1"/>
    </source>
</evidence>
<gene>
    <name evidence="1" type="ORF">PYTT_1528</name>
</gene>
<dbReference type="RefSeq" id="WP_067777349.1">
    <property type="nucleotide sequence ID" value="NZ_LIGX01000035.1"/>
</dbReference>
<organism evidence="1 2">
    <name type="scientific">Akkermansia glycaniphila</name>
    <dbReference type="NCBI Taxonomy" id="1679444"/>
    <lineage>
        <taxon>Bacteria</taxon>
        <taxon>Pseudomonadati</taxon>
        <taxon>Verrucomicrobiota</taxon>
        <taxon>Verrucomicrobiia</taxon>
        <taxon>Verrucomicrobiales</taxon>
        <taxon>Akkermansiaceae</taxon>
        <taxon>Akkermansia</taxon>
    </lineage>
</organism>
<keyword evidence="2" id="KW-1185">Reference proteome</keyword>
<evidence type="ECO:0000313" key="2">
    <source>
        <dbReference type="Proteomes" id="UP000176204"/>
    </source>
</evidence>